<proteinExistence type="predicted"/>
<keyword evidence="1" id="KW-0472">Membrane</keyword>
<evidence type="ECO:0000256" key="1">
    <source>
        <dbReference type="SAM" id="Phobius"/>
    </source>
</evidence>
<evidence type="ECO:0000313" key="3">
    <source>
        <dbReference type="Proteomes" id="UP000464524"/>
    </source>
</evidence>
<feature type="transmembrane region" description="Helical" evidence="1">
    <location>
        <begin position="377"/>
        <end position="395"/>
    </location>
</feature>
<dbReference type="KEGG" id="pmes:FX988_04328"/>
<reference evidence="2 3" key="1">
    <citation type="submission" date="2019-12" db="EMBL/GenBank/DDBJ databases">
        <title>Genome sequencing and assembly of endphytes of Porphyra tenera.</title>
        <authorList>
            <person name="Park J.M."/>
            <person name="Shin R."/>
            <person name="Jo S.H."/>
        </authorList>
    </citation>
    <scope>NUCLEOTIDE SEQUENCE [LARGE SCALE GENOMIC DNA]</scope>
    <source>
        <strain evidence="2 3">GPM4</strain>
        <plasmid evidence="2 3">unnamed</plasmid>
    </source>
</reference>
<keyword evidence="1" id="KW-0812">Transmembrane</keyword>
<dbReference type="Proteomes" id="UP000464524">
    <property type="component" value="Plasmid unnamed"/>
</dbReference>
<geneLocation type="plasmid" evidence="2 3">
    <name>unnamed</name>
</geneLocation>
<dbReference type="EMBL" id="CP047657">
    <property type="protein sequence ID" value="QHJ14046.1"/>
    <property type="molecule type" value="Genomic_DNA"/>
</dbReference>
<dbReference type="OrthoDB" id="6627978at2"/>
<keyword evidence="1" id="KW-1133">Transmembrane helix</keyword>
<gene>
    <name evidence="2" type="ORF">FX988_04328</name>
</gene>
<protein>
    <submittedName>
        <fullName evidence="2">Uncharacterized protein</fullName>
    </submittedName>
</protein>
<dbReference type="AlphaFoldDB" id="A0A857JRF7"/>
<keyword evidence="3" id="KW-1185">Reference proteome</keyword>
<accession>A0A857JRF7</accession>
<name>A0A857JRF7_9ALTE</name>
<organism evidence="2 3">
    <name type="scientific">Paraglaciecola mesophila</name>
    <dbReference type="NCBI Taxonomy" id="197222"/>
    <lineage>
        <taxon>Bacteria</taxon>
        <taxon>Pseudomonadati</taxon>
        <taxon>Pseudomonadota</taxon>
        <taxon>Gammaproteobacteria</taxon>
        <taxon>Alteromonadales</taxon>
        <taxon>Alteromonadaceae</taxon>
        <taxon>Paraglaciecola</taxon>
    </lineage>
</organism>
<sequence>MKTKTSFEEFFSLLSSESAIFVDDQARITIDENADKAQLALMLQGIGYNIDPVRTIKNGLLTISLNATNWERQCPIFSNWETLFADVKAKSLLPEFFYVVSARSSSFDDEQNIKRLDLLCKTRKLLAQLSDHCEPPSGPTKGSRKLVYVIETETSVVKHEFKPVVSWETLGILENVEASLVAIEKLDKVINVGDSQDTERKNVLRSAFSELISGCTEQSAIFQTVLRSAVELLRKYEAHHELFVKRFSVNKVLQEINDQDLKYTSKINEIVSSAQNKALTIPGALIAIGAIMRIDQVIDGIAVAIGMLITTIIVHRSLIVHEATIDHIDRQVEADFQRYNTLNEKAEVRSQANNTRKELTSLLGKASTNSTFIKKCIWGIFIAAILFISSSSYFASTGSKENGAAVPLKVICVDN</sequence>
<dbReference type="RefSeq" id="WP_013755120.1">
    <property type="nucleotide sequence ID" value="NZ_CP047657.1"/>
</dbReference>
<keyword evidence="2" id="KW-0614">Plasmid</keyword>
<evidence type="ECO:0000313" key="2">
    <source>
        <dbReference type="EMBL" id="QHJ14046.1"/>
    </source>
</evidence>